<comment type="caution">
    <text evidence="2">The sequence shown here is derived from an EMBL/GenBank/DDBJ whole genome shotgun (WGS) entry which is preliminary data.</text>
</comment>
<keyword evidence="3" id="KW-1185">Reference proteome</keyword>
<organism evidence="2 3">
    <name type="scientific">Mucilaginibacter hurinus</name>
    <dbReference type="NCBI Taxonomy" id="2201324"/>
    <lineage>
        <taxon>Bacteria</taxon>
        <taxon>Pseudomonadati</taxon>
        <taxon>Bacteroidota</taxon>
        <taxon>Sphingobacteriia</taxon>
        <taxon>Sphingobacteriales</taxon>
        <taxon>Sphingobacteriaceae</taxon>
        <taxon>Mucilaginibacter</taxon>
    </lineage>
</organism>
<dbReference type="Proteomes" id="UP000253209">
    <property type="component" value="Unassembled WGS sequence"/>
</dbReference>
<dbReference type="OrthoDB" id="9789501at2"/>
<protein>
    <submittedName>
        <fullName evidence="2">RES domain-containing protein</fullName>
    </submittedName>
</protein>
<feature type="domain" description="RES" evidence="1">
    <location>
        <begin position="14"/>
        <end position="139"/>
    </location>
</feature>
<dbReference type="SMART" id="SM00953">
    <property type="entry name" value="RES"/>
    <property type="match status" value="1"/>
</dbReference>
<accession>A0A367GKV2</accession>
<name>A0A367GKV2_9SPHI</name>
<dbReference type="Pfam" id="PF08808">
    <property type="entry name" value="RES"/>
    <property type="match status" value="1"/>
</dbReference>
<reference evidence="2 3" key="1">
    <citation type="submission" date="2018-05" db="EMBL/GenBank/DDBJ databases">
        <title>Mucilaginibacter hurinus sp. nov., isolated from briquette warehouse soil.</title>
        <authorList>
            <person name="Choi L."/>
        </authorList>
    </citation>
    <scope>NUCLEOTIDE SEQUENCE [LARGE SCALE GENOMIC DNA]</scope>
    <source>
        <strain evidence="2 3">ZR32</strain>
    </source>
</reference>
<evidence type="ECO:0000259" key="1">
    <source>
        <dbReference type="SMART" id="SM00953"/>
    </source>
</evidence>
<gene>
    <name evidence="2" type="ORF">DJ568_14620</name>
</gene>
<dbReference type="AlphaFoldDB" id="A0A367GKV2"/>
<evidence type="ECO:0000313" key="2">
    <source>
        <dbReference type="EMBL" id="RCH54112.1"/>
    </source>
</evidence>
<proteinExistence type="predicted"/>
<evidence type="ECO:0000313" key="3">
    <source>
        <dbReference type="Proteomes" id="UP000253209"/>
    </source>
</evidence>
<dbReference type="RefSeq" id="WP_114006037.1">
    <property type="nucleotide sequence ID" value="NZ_QGDC01000008.1"/>
</dbReference>
<sequence>MIVYRITNCEYAGDLSGMGARLFGGRWNSEGRSMLYTASSRSLAVLEILVHLPPLMIPDNYCAVEIEIPDNNIKTLNIANLSPGWQDVAATDETRKTGDKFINERKQLVMRVPSAIVPAEFNYLINPRHQDIDKVKIVSRSPFSFDERLFFKR</sequence>
<dbReference type="EMBL" id="QGDC01000008">
    <property type="protein sequence ID" value="RCH54112.1"/>
    <property type="molecule type" value="Genomic_DNA"/>
</dbReference>
<dbReference type="InterPro" id="IPR014914">
    <property type="entry name" value="RES_dom"/>
</dbReference>